<dbReference type="PANTHER" id="PTHR30055:SF223">
    <property type="entry name" value="HTH-TYPE TRANSCRIPTIONAL REGULATOR UIDR"/>
    <property type="match status" value="1"/>
</dbReference>
<dbReference type="PANTHER" id="PTHR30055">
    <property type="entry name" value="HTH-TYPE TRANSCRIPTIONAL REGULATOR RUTR"/>
    <property type="match status" value="1"/>
</dbReference>
<dbReference type="FunFam" id="1.10.10.60:FF:000141">
    <property type="entry name" value="TetR family transcriptional regulator"/>
    <property type="match status" value="1"/>
</dbReference>
<protein>
    <submittedName>
        <fullName evidence="6">TetR/AcrR family transcriptional regulator</fullName>
    </submittedName>
</protein>
<reference evidence="6 7" key="1">
    <citation type="journal article" date="2015" name="Genome Announc.">
        <title>Draft Genome Sequence of Cyanobacterium Hassallia byssoidea Strain VB512170, Isolated from Monuments in India.</title>
        <authorList>
            <person name="Singh D."/>
            <person name="Chandrababunaidu M.M."/>
            <person name="Panda A."/>
            <person name="Sen D."/>
            <person name="Bhattacharyya S."/>
            <person name="Adhikary S.P."/>
            <person name="Tripathy S."/>
        </authorList>
    </citation>
    <scope>NUCLEOTIDE SEQUENCE [LARGE SCALE GENOMIC DNA]</scope>
    <source>
        <strain evidence="6 7">VB512170</strain>
    </source>
</reference>
<sequence>MARIKINEVERENSSDKVEKILLGAMQEFLAHGYAGASMDKVAAAAGVSKATVYSHFQDKQGLFKVLVEQLAKKRFESIFGTQSLEGEPNIVLRELLTKALNQMLKDKEYQAFQRMLIGESARFPELSQVFLRSIAKPGIEIIVSYLASRPELNIPDPEAMVWILMGSLVHLVISQEIMHGKDIIPMESDRLIDALIHVVVKCAD</sequence>
<dbReference type="SUPFAM" id="SSF48498">
    <property type="entry name" value="Tetracyclin repressor-like, C-terminal domain"/>
    <property type="match status" value="1"/>
</dbReference>
<organism evidence="6 7">
    <name type="scientific">Hassallia byssoidea VB512170</name>
    <dbReference type="NCBI Taxonomy" id="1304833"/>
    <lineage>
        <taxon>Bacteria</taxon>
        <taxon>Bacillati</taxon>
        <taxon>Cyanobacteriota</taxon>
        <taxon>Cyanophyceae</taxon>
        <taxon>Nostocales</taxon>
        <taxon>Tolypothrichaceae</taxon>
        <taxon>Hassallia</taxon>
    </lineage>
</organism>
<dbReference type="InterPro" id="IPR050109">
    <property type="entry name" value="HTH-type_TetR-like_transc_reg"/>
</dbReference>
<dbReference type="InterPro" id="IPR039536">
    <property type="entry name" value="TetR_C_Proteobacteria"/>
</dbReference>
<comment type="caution">
    <text evidence="6">The sequence shown here is derived from an EMBL/GenBank/DDBJ whole genome shotgun (WGS) entry which is preliminary data.</text>
</comment>
<name>A0A846H4Y6_9CYAN</name>
<dbReference type="AlphaFoldDB" id="A0A846H4Y6"/>
<dbReference type="PRINTS" id="PR00455">
    <property type="entry name" value="HTHTETR"/>
</dbReference>
<evidence type="ECO:0000313" key="7">
    <source>
        <dbReference type="Proteomes" id="UP000031549"/>
    </source>
</evidence>
<dbReference type="EMBL" id="JTCM02000004">
    <property type="protein sequence ID" value="NEU71694.1"/>
    <property type="molecule type" value="Genomic_DNA"/>
</dbReference>
<dbReference type="RefSeq" id="WP_039752704.1">
    <property type="nucleotide sequence ID" value="NZ_JTCM02000004.1"/>
</dbReference>
<dbReference type="GO" id="GO:0003700">
    <property type="term" value="F:DNA-binding transcription factor activity"/>
    <property type="evidence" value="ECO:0007669"/>
    <property type="project" value="TreeGrafter"/>
</dbReference>
<dbReference type="Pfam" id="PF00440">
    <property type="entry name" value="TetR_N"/>
    <property type="match status" value="1"/>
</dbReference>
<evidence type="ECO:0000256" key="1">
    <source>
        <dbReference type="ARBA" id="ARBA00023015"/>
    </source>
</evidence>
<dbReference type="GO" id="GO:0045892">
    <property type="term" value="P:negative regulation of DNA-templated transcription"/>
    <property type="evidence" value="ECO:0007669"/>
    <property type="project" value="UniProtKB-ARBA"/>
</dbReference>
<evidence type="ECO:0000313" key="6">
    <source>
        <dbReference type="EMBL" id="NEU71694.1"/>
    </source>
</evidence>
<keyword evidence="3" id="KW-0804">Transcription</keyword>
<keyword evidence="1" id="KW-0805">Transcription regulation</keyword>
<dbReference type="PROSITE" id="PS50977">
    <property type="entry name" value="HTH_TETR_2"/>
    <property type="match status" value="1"/>
</dbReference>
<proteinExistence type="predicted"/>
<dbReference type="InterPro" id="IPR009057">
    <property type="entry name" value="Homeodomain-like_sf"/>
</dbReference>
<dbReference type="SUPFAM" id="SSF46689">
    <property type="entry name" value="Homeodomain-like"/>
    <property type="match status" value="1"/>
</dbReference>
<gene>
    <name evidence="6" type="ORF">PI95_003610</name>
</gene>
<evidence type="ECO:0000256" key="3">
    <source>
        <dbReference type="ARBA" id="ARBA00023163"/>
    </source>
</evidence>
<keyword evidence="2 4" id="KW-0238">DNA-binding</keyword>
<dbReference type="GO" id="GO:0000976">
    <property type="term" value="F:transcription cis-regulatory region binding"/>
    <property type="evidence" value="ECO:0007669"/>
    <property type="project" value="TreeGrafter"/>
</dbReference>
<dbReference type="Proteomes" id="UP000031549">
    <property type="component" value="Unassembled WGS sequence"/>
</dbReference>
<dbReference type="PROSITE" id="PS01081">
    <property type="entry name" value="HTH_TETR_1"/>
    <property type="match status" value="1"/>
</dbReference>
<accession>A0A846H4Y6</accession>
<evidence type="ECO:0000256" key="4">
    <source>
        <dbReference type="PROSITE-ProRule" id="PRU00335"/>
    </source>
</evidence>
<dbReference type="InterPro" id="IPR001647">
    <property type="entry name" value="HTH_TetR"/>
</dbReference>
<evidence type="ECO:0000259" key="5">
    <source>
        <dbReference type="PROSITE" id="PS50977"/>
    </source>
</evidence>
<dbReference type="InterPro" id="IPR036271">
    <property type="entry name" value="Tet_transcr_reg_TetR-rel_C_sf"/>
</dbReference>
<feature type="DNA-binding region" description="H-T-H motif" evidence="4">
    <location>
        <begin position="38"/>
        <end position="57"/>
    </location>
</feature>
<dbReference type="Pfam" id="PF14246">
    <property type="entry name" value="TetR_C_7"/>
    <property type="match status" value="1"/>
</dbReference>
<evidence type="ECO:0000256" key="2">
    <source>
        <dbReference type="ARBA" id="ARBA00023125"/>
    </source>
</evidence>
<feature type="domain" description="HTH tetR-type" evidence="5">
    <location>
        <begin position="15"/>
        <end position="75"/>
    </location>
</feature>
<dbReference type="Gene3D" id="1.10.357.10">
    <property type="entry name" value="Tetracycline Repressor, domain 2"/>
    <property type="match status" value="1"/>
</dbReference>
<dbReference type="InterPro" id="IPR023772">
    <property type="entry name" value="DNA-bd_HTH_TetR-type_CS"/>
</dbReference>
<keyword evidence="7" id="KW-1185">Reference proteome</keyword>